<keyword evidence="3" id="KW-0804">Transcription</keyword>
<dbReference type="Pfam" id="PF01380">
    <property type="entry name" value="SIS"/>
    <property type="match status" value="1"/>
</dbReference>
<dbReference type="InterPro" id="IPR001347">
    <property type="entry name" value="SIS_dom"/>
</dbReference>
<evidence type="ECO:0000313" key="6">
    <source>
        <dbReference type="EMBL" id="RNL37670.1"/>
    </source>
</evidence>
<keyword evidence="2" id="KW-0238">DNA-binding</keyword>
<dbReference type="GO" id="GO:0003677">
    <property type="term" value="F:DNA binding"/>
    <property type="evidence" value="ECO:0007669"/>
    <property type="project" value="UniProtKB-KW"/>
</dbReference>
<organism evidence="6 7">
    <name type="scientific">Slackia equolifaciens</name>
    <dbReference type="NCBI Taxonomy" id="498718"/>
    <lineage>
        <taxon>Bacteria</taxon>
        <taxon>Bacillati</taxon>
        <taxon>Actinomycetota</taxon>
        <taxon>Coriobacteriia</taxon>
        <taxon>Eggerthellales</taxon>
        <taxon>Eggerthellaceae</taxon>
        <taxon>Slackia</taxon>
    </lineage>
</organism>
<dbReference type="InterPro" id="IPR009057">
    <property type="entry name" value="Homeodomain-like_sf"/>
</dbReference>
<evidence type="ECO:0000256" key="2">
    <source>
        <dbReference type="ARBA" id="ARBA00023125"/>
    </source>
</evidence>
<dbReference type="InterPro" id="IPR035472">
    <property type="entry name" value="RpiR-like_SIS"/>
</dbReference>
<dbReference type="InterPro" id="IPR047640">
    <property type="entry name" value="RpiR-like"/>
</dbReference>
<dbReference type="InterPro" id="IPR046348">
    <property type="entry name" value="SIS_dom_sf"/>
</dbReference>
<dbReference type="Gene3D" id="3.40.50.10490">
    <property type="entry name" value="Glucose-6-phosphate isomerase like protein, domain 1"/>
    <property type="match status" value="1"/>
</dbReference>
<evidence type="ECO:0000313" key="7">
    <source>
        <dbReference type="Proteomes" id="UP000269591"/>
    </source>
</evidence>
<feature type="domain" description="HTH rpiR-type" evidence="4">
    <location>
        <begin position="1"/>
        <end position="75"/>
    </location>
</feature>
<name>A0A3N0ASV3_9ACTN</name>
<keyword evidence="7" id="KW-1185">Reference proteome</keyword>
<dbReference type="Pfam" id="PF01418">
    <property type="entry name" value="HTH_6"/>
    <property type="match status" value="1"/>
</dbReference>
<dbReference type="Proteomes" id="UP000269591">
    <property type="component" value="Unassembled WGS sequence"/>
</dbReference>
<dbReference type="Gene3D" id="1.10.10.10">
    <property type="entry name" value="Winged helix-like DNA-binding domain superfamily/Winged helix DNA-binding domain"/>
    <property type="match status" value="1"/>
</dbReference>
<dbReference type="CDD" id="cd05013">
    <property type="entry name" value="SIS_RpiR"/>
    <property type="match status" value="1"/>
</dbReference>
<accession>A0A3N0ASV3</accession>
<evidence type="ECO:0000256" key="1">
    <source>
        <dbReference type="ARBA" id="ARBA00023015"/>
    </source>
</evidence>
<comment type="caution">
    <text evidence="6">The sequence shown here is derived from an EMBL/GenBank/DDBJ whole genome shotgun (WGS) entry which is preliminary data.</text>
</comment>
<dbReference type="SUPFAM" id="SSF53697">
    <property type="entry name" value="SIS domain"/>
    <property type="match status" value="1"/>
</dbReference>
<dbReference type="RefSeq" id="WP_123209675.1">
    <property type="nucleotide sequence ID" value="NZ_JBHTHO010000027.1"/>
</dbReference>
<dbReference type="OrthoDB" id="370421at2"/>
<protein>
    <submittedName>
        <fullName evidence="6">MurR/RpiR family transcriptional regulator</fullName>
    </submittedName>
</protein>
<dbReference type="InterPro" id="IPR036388">
    <property type="entry name" value="WH-like_DNA-bd_sf"/>
</dbReference>
<feature type="domain" description="SIS" evidence="5">
    <location>
        <begin position="117"/>
        <end position="254"/>
    </location>
</feature>
<dbReference type="AlphaFoldDB" id="A0A3N0ASV3"/>
<evidence type="ECO:0000256" key="3">
    <source>
        <dbReference type="ARBA" id="ARBA00023163"/>
    </source>
</evidence>
<reference evidence="7" key="1">
    <citation type="submission" date="2018-05" db="EMBL/GenBank/DDBJ databases">
        <title>Genome Sequencing of selected type strains of the family Eggerthellaceae.</title>
        <authorList>
            <person name="Danylec N."/>
            <person name="Stoll D.A."/>
            <person name="Doetsch A."/>
            <person name="Huch M."/>
        </authorList>
    </citation>
    <scope>NUCLEOTIDE SEQUENCE [LARGE SCALE GENOMIC DNA]</scope>
    <source>
        <strain evidence="7">DSM 24851</strain>
    </source>
</reference>
<evidence type="ECO:0000259" key="5">
    <source>
        <dbReference type="PROSITE" id="PS51464"/>
    </source>
</evidence>
<dbReference type="PROSITE" id="PS51464">
    <property type="entry name" value="SIS"/>
    <property type="match status" value="1"/>
</dbReference>
<gene>
    <name evidence="6" type="ORF">DMP06_10460</name>
</gene>
<dbReference type="GO" id="GO:0003700">
    <property type="term" value="F:DNA-binding transcription factor activity"/>
    <property type="evidence" value="ECO:0007669"/>
    <property type="project" value="InterPro"/>
</dbReference>
<proteinExistence type="predicted"/>
<dbReference type="InterPro" id="IPR000281">
    <property type="entry name" value="HTH_RpiR"/>
</dbReference>
<dbReference type="GO" id="GO:0097367">
    <property type="term" value="F:carbohydrate derivative binding"/>
    <property type="evidence" value="ECO:0007669"/>
    <property type="project" value="InterPro"/>
</dbReference>
<dbReference type="PANTHER" id="PTHR30514">
    <property type="entry name" value="GLUCOKINASE"/>
    <property type="match status" value="1"/>
</dbReference>
<keyword evidence="1" id="KW-0805">Transcription regulation</keyword>
<sequence>MTLSLSVLPDQLTKSEQRILDFINTNAETFLFLSIGQLAEKLGVSDATISRFARHAGFRDFKALKSAVLEQSSGPAAKIAGTLHHESGATSSAWFESQIKNLSTTLERIDPAAFAQAIELICESRRVFVYGKNASASLAQMLHFRLRRLGINVLVLPSGGSEMLEGLNQAKEGDTVMFFAFSKISTECAIILEQARRVGYSTIAFTSRTIVPAEEQADVTLFACRGEEKEFHSMTAPVALIDALTVAATRELGDEGAESLKSLYQLKKEFFPEK</sequence>
<dbReference type="PROSITE" id="PS51071">
    <property type="entry name" value="HTH_RPIR"/>
    <property type="match status" value="1"/>
</dbReference>
<dbReference type="SUPFAM" id="SSF46689">
    <property type="entry name" value="Homeodomain-like"/>
    <property type="match status" value="1"/>
</dbReference>
<dbReference type="GO" id="GO:1901135">
    <property type="term" value="P:carbohydrate derivative metabolic process"/>
    <property type="evidence" value="ECO:0007669"/>
    <property type="project" value="InterPro"/>
</dbReference>
<dbReference type="EMBL" id="QIBX01000024">
    <property type="protein sequence ID" value="RNL37670.1"/>
    <property type="molecule type" value="Genomic_DNA"/>
</dbReference>
<evidence type="ECO:0000259" key="4">
    <source>
        <dbReference type="PROSITE" id="PS51071"/>
    </source>
</evidence>